<dbReference type="PANTHER" id="PTHR11702">
    <property type="entry name" value="DEVELOPMENTALLY REGULATED GTP-BINDING PROTEIN-RELATED"/>
    <property type="match status" value="1"/>
</dbReference>
<dbReference type="InterPro" id="IPR027417">
    <property type="entry name" value="P-loop_NTPase"/>
</dbReference>
<dbReference type="InterPro" id="IPR006169">
    <property type="entry name" value="GTP1_OBG_dom"/>
</dbReference>
<dbReference type="AlphaFoldDB" id="A0A3D8IUN7"/>
<evidence type="ECO:0000256" key="2">
    <source>
        <dbReference type="ARBA" id="ARBA00022490"/>
    </source>
</evidence>
<dbReference type="PIRSF" id="PIRSF002401">
    <property type="entry name" value="GTP_bd_Obg/CgtA"/>
    <property type="match status" value="1"/>
</dbReference>
<feature type="binding site" evidence="8">
    <location>
        <begin position="163"/>
        <end position="170"/>
    </location>
    <ligand>
        <name>GTP</name>
        <dbReference type="ChEBI" id="CHEBI:37565"/>
    </ligand>
</feature>
<evidence type="ECO:0000256" key="1">
    <source>
        <dbReference type="ARBA" id="ARBA00007699"/>
    </source>
</evidence>
<evidence type="ECO:0000256" key="5">
    <source>
        <dbReference type="ARBA" id="ARBA00022801"/>
    </source>
</evidence>
<evidence type="ECO:0000256" key="8">
    <source>
        <dbReference type="HAMAP-Rule" id="MF_01454"/>
    </source>
</evidence>
<comment type="caution">
    <text evidence="12">The sequence shown here is derived from an EMBL/GenBank/DDBJ whole genome shotgun (WGS) entry which is preliminary data.</text>
</comment>
<dbReference type="InterPro" id="IPR036726">
    <property type="entry name" value="GTP1_OBG_dom_sf"/>
</dbReference>
<dbReference type="HAMAP" id="MF_01454">
    <property type="entry name" value="GTPase_Obg"/>
    <property type="match status" value="1"/>
</dbReference>
<feature type="binding site" evidence="8">
    <location>
        <position position="190"/>
    </location>
    <ligand>
        <name>Mg(2+)</name>
        <dbReference type="ChEBI" id="CHEBI:18420"/>
    </ligand>
</feature>
<keyword evidence="5 8" id="KW-0378">Hydrolase</keyword>
<dbReference type="Pfam" id="PF01018">
    <property type="entry name" value="GTP1_OBG"/>
    <property type="match status" value="1"/>
</dbReference>
<keyword evidence="6 8" id="KW-0460">Magnesium</keyword>
<dbReference type="InterPro" id="IPR006074">
    <property type="entry name" value="GTP1-OBG_CS"/>
</dbReference>
<gene>
    <name evidence="8" type="primary">obg</name>
    <name evidence="12" type="ORF">CQA62_05700</name>
</gene>
<dbReference type="FunFam" id="2.70.210.12:FF:000001">
    <property type="entry name" value="GTPase Obg"/>
    <property type="match status" value="1"/>
</dbReference>
<accession>A0A3D8IUN7</accession>
<dbReference type="CDD" id="cd01898">
    <property type="entry name" value="Obg"/>
    <property type="match status" value="1"/>
</dbReference>
<reference evidence="12 13" key="1">
    <citation type="submission" date="2018-04" db="EMBL/GenBank/DDBJ databases">
        <title>Novel Campyloabacter and Helicobacter Species and Strains.</title>
        <authorList>
            <person name="Mannion A.J."/>
            <person name="Shen Z."/>
            <person name="Fox J.G."/>
        </authorList>
    </citation>
    <scope>NUCLEOTIDE SEQUENCE [LARGE SCALE GENOMIC DNA]</scope>
    <source>
        <strain evidence="12 13">ATCC 700242</strain>
    </source>
</reference>
<dbReference type="PROSITE" id="PS51883">
    <property type="entry name" value="OBG"/>
    <property type="match status" value="1"/>
</dbReference>
<feature type="domain" description="Obg" evidence="11">
    <location>
        <begin position="1"/>
        <end position="156"/>
    </location>
</feature>
<dbReference type="InterPro" id="IPR006073">
    <property type="entry name" value="GTP-bd"/>
</dbReference>
<sequence length="356" mass="38993">MFVDCVDIFVSSGKGGAGAVSFRREKFVIQGGPDGGDGGRGGSVFFEVDNNSDTLSKFRGAKHYKAENGRPGEGKNKTGRSGEDLIIKVPAGTQVFDEENGELLLDLKEGRHLLFEGGKGGLGNARFKNSVNQRPTYAQQGISGQKAHLRLELKLIADVGLVGFPNVGKSTLISALSNAKPQIANYEFTTLVPNLGVVDVGDFDSFVMADIPGIIDGASEGRGLGIDFLRHIERTKMLLFVLDCVNYRTLIQQYEYLRVELEKFSQELSIRPFGIVLSKIDIAGDLSLQIKEFLEFLKLPQLEYKGSVYAAERIRGEFELEKPHHALFVLPISSALSTNLSTLKLFLSKSLKESEQ</sequence>
<dbReference type="PRINTS" id="PR00326">
    <property type="entry name" value="GTP1OBG"/>
</dbReference>
<dbReference type="Gene3D" id="2.70.210.12">
    <property type="entry name" value="GTP1/OBG domain"/>
    <property type="match status" value="1"/>
</dbReference>
<dbReference type="OrthoDB" id="9807318at2"/>
<proteinExistence type="inferred from homology"/>
<evidence type="ECO:0000256" key="7">
    <source>
        <dbReference type="ARBA" id="ARBA00023134"/>
    </source>
</evidence>
<dbReference type="GO" id="GO:0043022">
    <property type="term" value="F:ribosome binding"/>
    <property type="evidence" value="ECO:0007669"/>
    <property type="project" value="UniProtKB-ARBA"/>
</dbReference>
<feature type="binding site" evidence="8">
    <location>
        <begin position="333"/>
        <end position="335"/>
    </location>
    <ligand>
        <name>GTP</name>
        <dbReference type="ChEBI" id="CHEBI:37565"/>
    </ligand>
</feature>
<feature type="compositionally biased region" description="Basic and acidic residues" evidence="9">
    <location>
        <begin position="64"/>
        <end position="82"/>
    </location>
</feature>
<comment type="subcellular location">
    <subcellularLocation>
        <location evidence="8">Cytoplasm</location>
    </subcellularLocation>
</comment>
<dbReference type="GO" id="GO:0005525">
    <property type="term" value="F:GTP binding"/>
    <property type="evidence" value="ECO:0007669"/>
    <property type="project" value="UniProtKB-UniRule"/>
</dbReference>
<evidence type="ECO:0000256" key="9">
    <source>
        <dbReference type="SAM" id="MobiDB-lite"/>
    </source>
</evidence>
<feature type="binding site" evidence="8">
    <location>
        <begin position="188"/>
        <end position="192"/>
    </location>
    <ligand>
        <name>GTP</name>
        <dbReference type="ChEBI" id="CHEBI:37565"/>
    </ligand>
</feature>
<evidence type="ECO:0000256" key="4">
    <source>
        <dbReference type="ARBA" id="ARBA00022741"/>
    </source>
</evidence>
<comment type="cofactor">
    <cofactor evidence="8">
        <name>Mg(2+)</name>
        <dbReference type="ChEBI" id="CHEBI:18420"/>
    </cofactor>
</comment>
<dbReference type="EMBL" id="NXLU01000007">
    <property type="protein sequence ID" value="RDU68713.1"/>
    <property type="molecule type" value="Genomic_DNA"/>
</dbReference>
<dbReference type="EC" id="3.6.5.-" evidence="8"/>
<evidence type="ECO:0000256" key="6">
    <source>
        <dbReference type="ARBA" id="ARBA00022842"/>
    </source>
</evidence>
<keyword evidence="7 8" id="KW-0342">GTP-binding</keyword>
<comment type="function">
    <text evidence="8">An essential GTPase which binds GTP, GDP and possibly (p)ppGpp with moderate affinity, with high nucleotide exchange rates and a fairly low GTP hydrolysis rate. Plays a role in control of the cell cycle, stress response, ribosome biogenesis and in those bacteria that undergo differentiation, in morphogenesis control.</text>
</comment>
<keyword evidence="4 8" id="KW-0547">Nucleotide-binding</keyword>
<dbReference type="RefSeq" id="WP_104724963.1">
    <property type="nucleotide sequence ID" value="NZ_FZNE01000010.1"/>
</dbReference>
<keyword evidence="3 8" id="KW-0479">Metal-binding</keyword>
<evidence type="ECO:0000259" key="11">
    <source>
        <dbReference type="PROSITE" id="PS51883"/>
    </source>
</evidence>
<comment type="subunit">
    <text evidence="8">Monomer.</text>
</comment>
<dbReference type="SUPFAM" id="SSF52540">
    <property type="entry name" value="P-loop containing nucleoside triphosphate hydrolases"/>
    <property type="match status" value="1"/>
</dbReference>
<feature type="domain" description="OBG-type G" evidence="10">
    <location>
        <begin position="157"/>
        <end position="352"/>
    </location>
</feature>
<protein>
    <recommendedName>
        <fullName evidence="8">GTPase Obg</fullName>
        <ecNumber evidence="8">3.6.5.-</ecNumber>
    </recommendedName>
    <alternativeName>
        <fullName evidence="8">GTP-binding protein Obg</fullName>
    </alternativeName>
</protein>
<dbReference type="GO" id="GO:0005737">
    <property type="term" value="C:cytoplasm"/>
    <property type="evidence" value="ECO:0007669"/>
    <property type="project" value="UniProtKB-SubCell"/>
</dbReference>
<organism evidence="12 13">
    <name type="scientific">Helicobacter cholecystus</name>
    <dbReference type="NCBI Taxonomy" id="45498"/>
    <lineage>
        <taxon>Bacteria</taxon>
        <taxon>Pseudomonadati</taxon>
        <taxon>Campylobacterota</taxon>
        <taxon>Epsilonproteobacteria</taxon>
        <taxon>Campylobacterales</taxon>
        <taxon>Helicobacteraceae</taxon>
        <taxon>Helicobacter</taxon>
    </lineage>
</organism>
<dbReference type="InterPro" id="IPR014100">
    <property type="entry name" value="GTP-bd_Obg/CgtA"/>
</dbReference>
<dbReference type="PANTHER" id="PTHR11702:SF31">
    <property type="entry name" value="MITOCHONDRIAL RIBOSOME-ASSOCIATED GTPASE 2"/>
    <property type="match status" value="1"/>
</dbReference>
<evidence type="ECO:0000313" key="12">
    <source>
        <dbReference type="EMBL" id="RDU68713.1"/>
    </source>
</evidence>
<dbReference type="GO" id="GO:0042254">
    <property type="term" value="P:ribosome biogenesis"/>
    <property type="evidence" value="ECO:0007669"/>
    <property type="project" value="UniProtKB-UniRule"/>
</dbReference>
<feature type="binding site" evidence="8">
    <location>
        <begin position="210"/>
        <end position="213"/>
    </location>
    <ligand>
        <name>GTP</name>
        <dbReference type="ChEBI" id="CHEBI:37565"/>
    </ligand>
</feature>
<dbReference type="InterPro" id="IPR045086">
    <property type="entry name" value="OBG_GTPase"/>
</dbReference>
<dbReference type="NCBIfam" id="TIGR02729">
    <property type="entry name" value="Obg_CgtA"/>
    <property type="match status" value="1"/>
</dbReference>
<keyword evidence="13" id="KW-1185">Reference proteome</keyword>
<keyword evidence="2 8" id="KW-0963">Cytoplasm</keyword>
<dbReference type="PROSITE" id="PS51710">
    <property type="entry name" value="G_OBG"/>
    <property type="match status" value="1"/>
</dbReference>
<dbReference type="SUPFAM" id="SSF82051">
    <property type="entry name" value="Obg GTP-binding protein N-terminal domain"/>
    <property type="match status" value="1"/>
</dbReference>
<dbReference type="Pfam" id="PF01926">
    <property type="entry name" value="MMR_HSR1"/>
    <property type="match status" value="1"/>
</dbReference>
<feature type="binding site" evidence="8">
    <location>
        <begin position="278"/>
        <end position="281"/>
    </location>
    <ligand>
        <name>GTP</name>
        <dbReference type="ChEBI" id="CHEBI:37565"/>
    </ligand>
</feature>
<evidence type="ECO:0000256" key="3">
    <source>
        <dbReference type="ARBA" id="ARBA00022723"/>
    </source>
</evidence>
<dbReference type="Proteomes" id="UP000257067">
    <property type="component" value="Unassembled WGS sequence"/>
</dbReference>
<dbReference type="NCBIfam" id="NF008955">
    <property type="entry name" value="PRK12297.1"/>
    <property type="match status" value="1"/>
</dbReference>
<evidence type="ECO:0000259" key="10">
    <source>
        <dbReference type="PROSITE" id="PS51710"/>
    </source>
</evidence>
<name>A0A3D8IUN7_9HELI</name>
<dbReference type="Gene3D" id="3.40.50.300">
    <property type="entry name" value="P-loop containing nucleotide triphosphate hydrolases"/>
    <property type="match status" value="1"/>
</dbReference>
<feature type="region of interest" description="Disordered" evidence="9">
    <location>
        <begin position="63"/>
        <end position="82"/>
    </location>
</feature>
<evidence type="ECO:0000313" key="13">
    <source>
        <dbReference type="Proteomes" id="UP000257067"/>
    </source>
</evidence>
<dbReference type="NCBIfam" id="NF008956">
    <property type="entry name" value="PRK12299.1"/>
    <property type="match status" value="1"/>
</dbReference>
<feature type="binding site" evidence="8">
    <location>
        <position position="170"/>
    </location>
    <ligand>
        <name>Mg(2+)</name>
        <dbReference type="ChEBI" id="CHEBI:18420"/>
    </ligand>
</feature>
<dbReference type="PROSITE" id="PS00905">
    <property type="entry name" value="GTP1_OBG"/>
    <property type="match status" value="1"/>
</dbReference>
<comment type="similarity">
    <text evidence="1 8">Belongs to the TRAFAC class OBG-HflX-like GTPase superfamily. OBG GTPase family.</text>
</comment>
<dbReference type="InterPro" id="IPR031167">
    <property type="entry name" value="G_OBG"/>
</dbReference>
<dbReference type="GO" id="GO:0003924">
    <property type="term" value="F:GTPase activity"/>
    <property type="evidence" value="ECO:0007669"/>
    <property type="project" value="UniProtKB-UniRule"/>
</dbReference>
<dbReference type="GO" id="GO:0000287">
    <property type="term" value="F:magnesium ion binding"/>
    <property type="evidence" value="ECO:0007669"/>
    <property type="project" value="InterPro"/>
</dbReference>